<keyword evidence="1" id="KW-0472">Membrane</keyword>
<dbReference type="Proteomes" id="UP000041254">
    <property type="component" value="Unassembled WGS sequence"/>
</dbReference>
<proteinExistence type="predicted"/>
<dbReference type="AlphaFoldDB" id="A0A0G4G7K3"/>
<dbReference type="InParanoid" id="A0A0G4G7K3"/>
<protein>
    <submittedName>
        <fullName evidence="2">Uncharacterized protein</fullName>
    </submittedName>
</protein>
<name>A0A0G4G7K3_VITBC</name>
<feature type="transmembrane region" description="Helical" evidence="1">
    <location>
        <begin position="34"/>
        <end position="60"/>
    </location>
</feature>
<gene>
    <name evidence="2" type="ORF">Vbra_318</name>
</gene>
<dbReference type="VEuPathDB" id="CryptoDB:Vbra_318"/>
<evidence type="ECO:0000313" key="2">
    <source>
        <dbReference type="EMBL" id="CEM24616.1"/>
    </source>
</evidence>
<organism evidence="2 3">
    <name type="scientific">Vitrella brassicaformis (strain CCMP3155)</name>
    <dbReference type="NCBI Taxonomy" id="1169540"/>
    <lineage>
        <taxon>Eukaryota</taxon>
        <taxon>Sar</taxon>
        <taxon>Alveolata</taxon>
        <taxon>Colpodellida</taxon>
        <taxon>Vitrellaceae</taxon>
        <taxon>Vitrella</taxon>
    </lineage>
</organism>
<keyword evidence="1" id="KW-0812">Transmembrane</keyword>
<keyword evidence="3" id="KW-1185">Reference proteome</keyword>
<dbReference type="EMBL" id="CDMY01000585">
    <property type="protein sequence ID" value="CEM24616.1"/>
    <property type="molecule type" value="Genomic_DNA"/>
</dbReference>
<evidence type="ECO:0000313" key="3">
    <source>
        <dbReference type="Proteomes" id="UP000041254"/>
    </source>
</evidence>
<accession>A0A0G4G7K3</accession>
<keyword evidence="1" id="KW-1133">Transmembrane helix</keyword>
<sequence>MIDFVCRKNDQGISYCHCIGLWCQYYDDAKDNYIGLFIAIPIIAFLVCAYLCVVCCKYWAARKSAPRAVMTERRPMYVPSQPAPIPTCV</sequence>
<reference evidence="2 3" key="1">
    <citation type="submission" date="2014-11" db="EMBL/GenBank/DDBJ databases">
        <authorList>
            <person name="Zhu J."/>
            <person name="Qi W."/>
            <person name="Song R."/>
        </authorList>
    </citation>
    <scope>NUCLEOTIDE SEQUENCE [LARGE SCALE GENOMIC DNA]</scope>
</reference>
<evidence type="ECO:0000256" key="1">
    <source>
        <dbReference type="SAM" id="Phobius"/>
    </source>
</evidence>